<keyword evidence="1" id="KW-0812">Transmembrane</keyword>
<dbReference type="Proteomes" id="UP000246073">
    <property type="component" value="Unassembled WGS sequence"/>
</dbReference>
<dbReference type="EMBL" id="OOFM01000002">
    <property type="protein sequence ID" value="SPL62443.1"/>
    <property type="molecule type" value="Genomic_DNA"/>
</dbReference>
<evidence type="ECO:0000313" key="3">
    <source>
        <dbReference type="Proteomes" id="UP000246073"/>
    </source>
</evidence>
<protein>
    <submittedName>
        <fullName evidence="2">Uncharacterized protein</fullName>
    </submittedName>
</protein>
<feature type="transmembrane region" description="Helical" evidence="1">
    <location>
        <begin position="15"/>
        <end position="35"/>
    </location>
</feature>
<accession>A0A2P9HEC8</accession>
<name>A0A2P9HEC8_9HYPH</name>
<dbReference type="AlphaFoldDB" id="A0A2P9HEC8"/>
<organism evidence="2 3">
    <name type="scientific">Ochrobactrum soli</name>
    <dbReference type="NCBI Taxonomy" id="2448455"/>
    <lineage>
        <taxon>Bacteria</taxon>
        <taxon>Pseudomonadati</taxon>
        <taxon>Pseudomonadota</taxon>
        <taxon>Alphaproteobacteria</taxon>
        <taxon>Hyphomicrobiales</taxon>
        <taxon>Brucellaceae</taxon>
        <taxon>Brucella/Ochrobactrum group</taxon>
        <taxon>Ochrobactrum</taxon>
    </lineage>
</organism>
<sequence length="40" mass="4458">MLSNLTFGPTTSNHAPFAVNSLYIIIFLFPEALAYRLQAD</sequence>
<gene>
    <name evidence="2" type="ORF">OHAE_5511</name>
</gene>
<keyword evidence="1" id="KW-1133">Transmembrane helix</keyword>
<reference evidence="3" key="1">
    <citation type="submission" date="2017-12" db="EMBL/GenBank/DDBJ databases">
        <authorList>
            <person name="Diaz M."/>
        </authorList>
    </citation>
    <scope>NUCLEOTIDE SEQUENCE [LARGE SCALE GENOMIC DNA]</scope>
    <source>
        <strain evidence="3">FI11154</strain>
    </source>
</reference>
<proteinExistence type="predicted"/>
<keyword evidence="1" id="KW-0472">Membrane</keyword>
<evidence type="ECO:0000313" key="2">
    <source>
        <dbReference type="EMBL" id="SPL62443.1"/>
    </source>
</evidence>
<evidence type="ECO:0000256" key="1">
    <source>
        <dbReference type="SAM" id="Phobius"/>
    </source>
</evidence>